<keyword evidence="15" id="KW-1185">Reference proteome</keyword>
<dbReference type="Pfam" id="PF00593">
    <property type="entry name" value="TonB_dep_Rec_b-barrel"/>
    <property type="match status" value="1"/>
</dbReference>
<evidence type="ECO:0000256" key="8">
    <source>
        <dbReference type="ARBA" id="ARBA00023170"/>
    </source>
</evidence>
<evidence type="ECO:0000313" key="15">
    <source>
        <dbReference type="Proteomes" id="UP001497602"/>
    </source>
</evidence>
<keyword evidence="3" id="KW-1134">Transmembrane beta strand</keyword>
<evidence type="ECO:0000256" key="2">
    <source>
        <dbReference type="ARBA" id="ARBA00022448"/>
    </source>
</evidence>
<keyword evidence="2" id="KW-0813">Transport</keyword>
<sequence>MKSKGIILMLIFFCLFNITGKAQNCKHTFSGLVEDFHDKSPIVGATVFIKTQNKYTTTNFDGKFTIENVCSGKVIVEVSHAACDPQVIELNITNDVYKVVDLEHHVEELNEVNVKAAVGLKTKTAQETLLKTQTLEKFSNASLGDVIKNVSGVSSINTGNTIVKPVINGLHSSRVLVSFNNVRLQDQEWGIEHAPNIDINAAESISVIKGANALQYGGDAIGGVVIVNPPKSINKDTIYGKSIISQQSNGRLFSATTSFIKNYEAGWYFDGQASYKRGGDFEAAAYNLTNSGVNSKAFTFATGYRKFDKGFELFYSHLSNEIAILSASHNGNVTDLVNAINSDTPLIINDFSYRIDNPKQDVTHQLLKVNLYKRFKGFGKLSLQYDFQNNHRLEFDKRRGERKFLQAVDLTLKTHSIRIDFNADANSERLYKFGISGNMQNNFPDPKTEVRRLIPDYDKYAFGTYFISTYKFDDLTLDAGIRYDLEYLNAQKYYLKSRWNSLNYQQDFSSIITDNDVRGSQLLTNPKFTYHNFSASLGASYNIDSKNKLILNYGLSNRAPNAAELFSDGLHHSAARIELGDLRLQPETSNRVSTTYKLSSNKLNITLESFYNYISDFIYIEPAGIETTLRGSFPVWAYKQVNAQLFGLDTNVEFTVNKNISLSNKMSFLKGRDLSNKRPLIDIPPFKTTTTLLFKKEKWNNFFASLESEFNAQQNEYPNNNFDAYIAPIQRYELVDISTPPSAFHLLNFSSGIEFNMSQTKFNINFSVDNVLNTSYRNYLNRLRFFADDIGRNFKIQLKINY</sequence>
<evidence type="ECO:0000256" key="10">
    <source>
        <dbReference type="RuleBase" id="RU003357"/>
    </source>
</evidence>
<dbReference type="InterPro" id="IPR000531">
    <property type="entry name" value="Beta-barrel_TonB"/>
</dbReference>
<dbReference type="RefSeq" id="WP_348739823.1">
    <property type="nucleotide sequence ID" value="NZ_CAXJRC010000044.1"/>
</dbReference>
<organism evidence="14 15">
    <name type="scientific">Tenacibaculum vairaonense</name>
    <dbReference type="NCBI Taxonomy" id="3137860"/>
    <lineage>
        <taxon>Bacteria</taxon>
        <taxon>Pseudomonadati</taxon>
        <taxon>Bacteroidota</taxon>
        <taxon>Flavobacteriia</taxon>
        <taxon>Flavobacteriales</taxon>
        <taxon>Flavobacteriaceae</taxon>
        <taxon>Tenacibaculum</taxon>
    </lineage>
</organism>
<dbReference type="SUPFAM" id="SSF56935">
    <property type="entry name" value="Porins"/>
    <property type="match status" value="1"/>
</dbReference>
<gene>
    <name evidence="14" type="ORF">T190115A13A_70013</name>
</gene>
<dbReference type="InterPro" id="IPR036942">
    <property type="entry name" value="Beta-barrel_TonB_sf"/>
</dbReference>
<evidence type="ECO:0000256" key="6">
    <source>
        <dbReference type="ARBA" id="ARBA00023077"/>
    </source>
</evidence>
<evidence type="ECO:0000259" key="13">
    <source>
        <dbReference type="Pfam" id="PF07715"/>
    </source>
</evidence>
<dbReference type="Pfam" id="PF07715">
    <property type="entry name" value="Plug"/>
    <property type="match status" value="1"/>
</dbReference>
<name>A0ABP1FCZ0_9FLAO</name>
<dbReference type="SUPFAM" id="SSF49464">
    <property type="entry name" value="Carboxypeptidase regulatory domain-like"/>
    <property type="match status" value="1"/>
</dbReference>
<evidence type="ECO:0000259" key="12">
    <source>
        <dbReference type="Pfam" id="PF00593"/>
    </source>
</evidence>
<evidence type="ECO:0000256" key="1">
    <source>
        <dbReference type="ARBA" id="ARBA00004571"/>
    </source>
</evidence>
<dbReference type="Pfam" id="PF13715">
    <property type="entry name" value="CarbopepD_reg_2"/>
    <property type="match status" value="1"/>
</dbReference>
<evidence type="ECO:0000256" key="7">
    <source>
        <dbReference type="ARBA" id="ARBA00023136"/>
    </source>
</evidence>
<keyword evidence="5 11" id="KW-0732">Signal</keyword>
<dbReference type="InterPro" id="IPR012910">
    <property type="entry name" value="Plug_dom"/>
</dbReference>
<evidence type="ECO:0000313" key="14">
    <source>
        <dbReference type="EMBL" id="CAL2108240.1"/>
    </source>
</evidence>
<dbReference type="InterPro" id="IPR039426">
    <property type="entry name" value="TonB-dep_rcpt-like"/>
</dbReference>
<dbReference type="Gene3D" id="2.60.40.1120">
    <property type="entry name" value="Carboxypeptidase-like, regulatory domain"/>
    <property type="match status" value="1"/>
</dbReference>
<reference evidence="14 15" key="1">
    <citation type="submission" date="2024-05" db="EMBL/GenBank/DDBJ databases">
        <authorList>
            <person name="Duchaud E."/>
        </authorList>
    </citation>
    <scope>NUCLEOTIDE SEQUENCE [LARGE SCALE GENOMIC DNA]</scope>
    <source>
        <strain evidence="14">Ena-SAMPLE-TAB-13-05-2024-13:56:06:370-140305</strain>
    </source>
</reference>
<feature type="signal peptide" evidence="11">
    <location>
        <begin position="1"/>
        <end position="22"/>
    </location>
</feature>
<dbReference type="InterPro" id="IPR037066">
    <property type="entry name" value="Plug_dom_sf"/>
</dbReference>
<evidence type="ECO:0000256" key="9">
    <source>
        <dbReference type="ARBA" id="ARBA00023237"/>
    </source>
</evidence>
<keyword evidence="6 10" id="KW-0798">TonB box</keyword>
<comment type="caution">
    <text evidence="14">The sequence shown here is derived from an EMBL/GenBank/DDBJ whole genome shotgun (WGS) entry which is preliminary data.</text>
</comment>
<keyword evidence="9" id="KW-0998">Cell outer membrane</keyword>
<feature type="domain" description="TonB-dependent receptor-like beta-barrel" evidence="12">
    <location>
        <begin position="302"/>
        <end position="771"/>
    </location>
</feature>
<protein>
    <submittedName>
        <fullName evidence="14">Iron complex outermembrane recepter protein</fullName>
    </submittedName>
</protein>
<dbReference type="Gene3D" id="2.170.130.10">
    <property type="entry name" value="TonB-dependent receptor, plug domain"/>
    <property type="match status" value="1"/>
</dbReference>
<dbReference type="Proteomes" id="UP001497602">
    <property type="component" value="Unassembled WGS sequence"/>
</dbReference>
<evidence type="ECO:0000256" key="11">
    <source>
        <dbReference type="SAM" id="SignalP"/>
    </source>
</evidence>
<keyword evidence="4" id="KW-0812">Transmembrane</keyword>
<evidence type="ECO:0000256" key="4">
    <source>
        <dbReference type="ARBA" id="ARBA00022692"/>
    </source>
</evidence>
<evidence type="ECO:0000256" key="3">
    <source>
        <dbReference type="ARBA" id="ARBA00022452"/>
    </source>
</evidence>
<proteinExistence type="inferred from homology"/>
<dbReference type="InterPro" id="IPR008969">
    <property type="entry name" value="CarboxyPept-like_regulatory"/>
</dbReference>
<dbReference type="Gene3D" id="2.40.170.20">
    <property type="entry name" value="TonB-dependent receptor, beta-barrel domain"/>
    <property type="match status" value="1"/>
</dbReference>
<dbReference type="EMBL" id="CAXJRC010000044">
    <property type="protein sequence ID" value="CAL2108240.1"/>
    <property type="molecule type" value="Genomic_DNA"/>
</dbReference>
<keyword evidence="8" id="KW-0675">Receptor</keyword>
<evidence type="ECO:0000256" key="5">
    <source>
        <dbReference type="ARBA" id="ARBA00022729"/>
    </source>
</evidence>
<dbReference type="PANTHER" id="PTHR30069">
    <property type="entry name" value="TONB-DEPENDENT OUTER MEMBRANE RECEPTOR"/>
    <property type="match status" value="1"/>
</dbReference>
<comment type="subcellular location">
    <subcellularLocation>
        <location evidence="1">Cell outer membrane</location>
        <topology evidence="1">Multi-pass membrane protein</topology>
    </subcellularLocation>
</comment>
<keyword evidence="7 10" id="KW-0472">Membrane</keyword>
<feature type="domain" description="TonB-dependent receptor plug" evidence="13">
    <location>
        <begin position="125"/>
        <end position="224"/>
    </location>
</feature>
<feature type="chain" id="PRO_5047003955" evidence="11">
    <location>
        <begin position="23"/>
        <end position="802"/>
    </location>
</feature>
<comment type="similarity">
    <text evidence="10">Belongs to the TonB-dependent receptor family.</text>
</comment>
<dbReference type="PANTHER" id="PTHR30069:SF29">
    <property type="entry name" value="HEMOGLOBIN AND HEMOGLOBIN-HAPTOGLOBIN-BINDING PROTEIN 1-RELATED"/>
    <property type="match status" value="1"/>
</dbReference>
<accession>A0ABP1FCZ0</accession>